<reference evidence="3" key="1">
    <citation type="submission" date="2022-10" db="EMBL/GenBank/DDBJ databases">
        <authorList>
            <person name="Chen Y."/>
            <person name="Dougan E. K."/>
            <person name="Chan C."/>
            <person name="Rhodes N."/>
            <person name="Thang M."/>
        </authorList>
    </citation>
    <scope>NUCLEOTIDE SEQUENCE</scope>
</reference>
<reference evidence="4 5" key="2">
    <citation type="submission" date="2024-05" db="EMBL/GenBank/DDBJ databases">
        <authorList>
            <person name="Chen Y."/>
            <person name="Shah S."/>
            <person name="Dougan E. K."/>
            <person name="Thang M."/>
            <person name="Chan C."/>
        </authorList>
    </citation>
    <scope>NUCLEOTIDE SEQUENCE [LARGE SCALE GENOMIC DNA]</scope>
</reference>
<feature type="repeat" description="PPR" evidence="2">
    <location>
        <begin position="176"/>
        <end position="210"/>
    </location>
</feature>
<keyword evidence="1" id="KW-0677">Repeat</keyword>
<keyword evidence="5" id="KW-1185">Reference proteome</keyword>
<protein>
    <submittedName>
        <fullName evidence="4">Pentacotripeptide-repeat region of PRORP domain-containing protein</fullName>
    </submittedName>
</protein>
<dbReference type="EMBL" id="CAMXCT030006798">
    <property type="protein sequence ID" value="CAL4807538.1"/>
    <property type="molecule type" value="Genomic_DNA"/>
</dbReference>
<dbReference type="InterPro" id="IPR002885">
    <property type="entry name" value="PPR_rpt"/>
</dbReference>
<accession>A0A9P1M3U9</accession>
<dbReference type="NCBIfam" id="TIGR00756">
    <property type="entry name" value="PPR"/>
    <property type="match status" value="2"/>
</dbReference>
<dbReference type="OrthoDB" id="449067at2759"/>
<dbReference type="PROSITE" id="PS51375">
    <property type="entry name" value="PPR"/>
    <property type="match status" value="3"/>
</dbReference>
<evidence type="ECO:0000313" key="5">
    <source>
        <dbReference type="Proteomes" id="UP001152797"/>
    </source>
</evidence>
<evidence type="ECO:0000313" key="4">
    <source>
        <dbReference type="EMBL" id="CAL4807538.1"/>
    </source>
</evidence>
<dbReference type="AlphaFoldDB" id="A0A9P1M3U9"/>
<evidence type="ECO:0000256" key="1">
    <source>
        <dbReference type="ARBA" id="ARBA00022737"/>
    </source>
</evidence>
<comment type="caution">
    <text evidence="3">The sequence shown here is derived from an EMBL/GenBank/DDBJ whole genome shotgun (WGS) entry which is preliminary data.</text>
</comment>
<dbReference type="Pfam" id="PF01535">
    <property type="entry name" value="PPR"/>
    <property type="match status" value="1"/>
</dbReference>
<dbReference type="SUPFAM" id="SSF81901">
    <property type="entry name" value="HCP-like"/>
    <property type="match status" value="1"/>
</dbReference>
<dbReference type="EMBL" id="CAMXCT010006798">
    <property type="protein sequence ID" value="CAI4020226.1"/>
    <property type="molecule type" value="Genomic_DNA"/>
</dbReference>
<name>A0A9P1M3U9_9DINO</name>
<dbReference type="Gene3D" id="1.25.40.10">
    <property type="entry name" value="Tetratricopeptide repeat domain"/>
    <property type="match status" value="2"/>
</dbReference>
<feature type="repeat" description="PPR" evidence="2">
    <location>
        <begin position="140"/>
        <end position="170"/>
    </location>
</feature>
<evidence type="ECO:0000313" key="3">
    <source>
        <dbReference type="EMBL" id="CAI4020226.1"/>
    </source>
</evidence>
<dbReference type="Proteomes" id="UP001152797">
    <property type="component" value="Unassembled WGS sequence"/>
</dbReference>
<sequence length="408" mass="45546">MKQLVPAPQRALRSLETRNVPKLSDVEGRFRPPSRGLRFWTVLRACAGHGDPYRVQAWLARAKAYDLQVDLRVANSLLHAYAKVADLKAAEKALLGLIRQKHHPSTESFNAILAACARDENISAALKWFQRLLDTGLKPDKVTYRTMVSVCARAGNLPLAEEWLGRMLDATDDRLDVVSCSSLIGGYASRGDAQNAQRWLERLLLIGLRPGPYAFNPVICAWSYVEASKAEAWLWKAMETGVRPSDVALQRTLAAYVKQQDLEGCDRMKELLKKLHQWPAAWALALLAKPHAAAGDFEMVEELLEDLKLCPEAEESDLQACLRALLAAYARSPRNPKDEKVAHCCERLFALKSLDRDATALGDARRALGRDGYQRLVESLGLDVQPQIPRKLHARSRVVGTWQEISPS</sequence>
<organism evidence="3">
    <name type="scientific">Cladocopium goreaui</name>
    <dbReference type="NCBI Taxonomy" id="2562237"/>
    <lineage>
        <taxon>Eukaryota</taxon>
        <taxon>Sar</taxon>
        <taxon>Alveolata</taxon>
        <taxon>Dinophyceae</taxon>
        <taxon>Suessiales</taxon>
        <taxon>Symbiodiniaceae</taxon>
        <taxon>Cladocopium</taxon>
    </lineage>
</organism>
<dbReference type="EMBL" id="CAMXCT020006798">
    <property type="protein sequence ID" value="CAL1173601.1"/>
    <property type="molecule type" value="Genomic_DNA"/>
</dbReference>
<dbReference type="PANTHER" id="PTHR47447">
    <property type="entry name" value="OS03G0856100 PROTEIN"/>
    <property type="match status" value="1"/>
</dbReference>
<gene>
    <name evidence="3" type="ORF">C1SCF055_LOCUS44664</name>
</gene>
<feature type="repeat" description="PPR" evidence="2">
    <location>
        <begin position="105"/>
        <end position="139"/>
    </location>
</feature>
<proteinExistence type="predicted"/>
<dbReference type="PANTHER" id="PTHR47447:SF17">
    <property type="entry name" value="OS12G0638900 PROTEIN"/>
    <property type="match status" value="1"/>
</dbReference>
<dbReference type="Pfam" id="PF13041">
    <property type="entry name" value="PPR_2"/>
    <property type="match status" value="1"/>
</dbReference>
<evidence type="ECO:0000256" key="2">
    <source>
        <dbReference type="PROSITE-ProRule" id="PRU00708"/>
    </source>
</evidence>
<dbReference type="InterPro" id="IPR011990">
    <property type="entry name" value="TPR-like_helical_dom_sf"/>
</dbReference>